<protein>
    <submittedName>
        <fullName evidence="2">Uncharacterized protein</fullName>
    </submittedName>
</protein>
<organism evidence="2 3">
    <name type="scientific">Streptomyces venezuelae</name>
    <dbReference type="NCBI Taxonomy" id="54571"/>
    <lineage>
        <taxon>Bacteria</taxon>
        <taxon>Bacillati</taxon>
        <taxon>Actinomycetota</taxon>
        <taxon>Actinomycetes</taxon>
        <taxon>Kitasatosporales</taxon>
        <taxon>Streptomycetaceae</taxon>
        <taxon>Streptomyces</taxon>
    </lineage>
</organism>
<sequence>MGACCGQQRGERPAPQFLGARLPDDPRRPRRPGVAAVRPALDQIEQRLRGLLDELGISAIG</sequence>
<evidence type="ECO:0000256" key="1">
    <source>
        <dbReference type="SAM" id="MobiDB-lite"/>
    </source>
</evidence>
<dbReference type="Proteomes" id="UP000324101">
    <property type="component" value="Chromosome"/>
</dbReference>
<feature type="region of interest" description="Disordered" evidence="1">
    <location>
        <begin position="1"/>
        <end position="35"/>
    </location>
</feature>
<name>A0A5P2DR94_STRVZ</name>
<reference evidence="2 3" key="1">
    <citation type="submission" date="2018-05" db="EMBL/GenBank/DDBJ databases">
        <title>Streptomyces venezuelae.</title>
        <authorList>
            <person name="Kim W."/>
            <person name="Lee N."/>
            <person name="Cho B.-K."/>
        </authorList>
    </citation>
    <scope>NUCLEOTIDE SEQUENCE [LARGE SCALE GENOMIC DNA]</scope>
    <source>
        <strain evidence="2 3">ATCC 21018</strain>
    </source>
</reference>
<gene>
    <name evidence="2" type="ORF">DEJ51_17710</name>
</gene>
<dbReference type="AlphaFoldDB" id="A0A5P2DR94"/>
<dbReference type="EMBL" id="CP029189">
    <property type="protein sequence ID" value="QES55781.1"/>
    <property type="molecule type" value="Genomic_DNA"/>
</dbReference>
<evidence type="ECO:0000313" key="2">
    <source>
        <dbReference type="EMBL" id="QES55781.1"/>
    </source>
</evidence>
<accession>A0A5P2DR94</accession>
<evidence type="ECO:0000313" key="3">
    <source>
        <dbReference type="Proteomes" id="UP000324101"/>
    </source>
</evidence>
<proteinExistence type="predicted"/>